<reference evidence="4" key="1">
    <citation type="submission" date="2021-02" db="EMBL/GenBank/DDBJ databases">
        <title>Natronogracilivirga saccharolytica gen. nov. sp. nov. a new anaerobic, haloalkiliphilic carbohydrate-fermenting bacterium from soda lake and proposing of Cyclonatronumiaceae fam. nov. in the phylum Balneolaeota.</title>
        <authorList>
            <person name="Zhilina T.N."/>
            <person name="Sorokin D.Y."/>
            <person name="Zavarzina D.G."/>
            <person name="Toshchakov S.V."/>
            <person name="Kublanov I.V."/>
        </authorList>
    </citation>
    <scope>NUCLEOTIDE SEQUENCE</scope>
    <source>
        <strain evidence="4">Z-1702</strain>
    </source>
</reference>
<protein>
    <recommendedName>
        <fullName evidence="3">Molybdopterin synthase sulfur carrier subunit</fullName>
    </recommendedName>
</protein>
<gene>
    <name evidence="4" type="ORF">NATSA_11595</name>
</gene>
<dbReference type="InterPro" id="IPR012675">
    <property type="entry name" value="Beta-grasp_dom_sf"/>
</dbReference>
<dbReference type="PANTHER" id="PTHR33359:SF1">
    <property type="entry name" value="MOLYBDOPTERIN SYNTHASE SULFUR CARRIER SUBUNIT"/>
    <property type="match status" value="1"/>
</dbReference>
<comment type="caution">
    <text evidence="4">The sequence shown here is derived from an EMBL/GenBank/DDBJ whole genome shotgun (WGS) entry which is preliminary data.</text>
</comment>
<dbReference type="Gene3D" id="3.10.20.30">
    <property type="match status" value="1"/>
</dbReference>
<keyword evidence="5" id="KW-1185">Reference proteome</keyword>
<dbReference type="GO" id="GO:0006777">
    <property type="term" value="P:Mo-molybdopterin cofactor biosynthetic process"/>
    <property type="evidence" value="ECO:0007669"/>
    <property type="project" value="InterPro"/>
</dbReference>
<evidence type="ECO:0000256" key="2">
    <source>
        <dbReference type="ARBA" id="ARBA00024200"/>
    </source>
</evidence>
<dbReference type="AlphaFoldDB" id="A0A8J7RL50"/>
<evidence type="ECO:0000313" key="4">
    <source>
        <dbReference type="EMBL" id="MBP3193312.1"/>
    </source>
</evidence>
<accession>A0A8J7RL50</accession>
<dbReference type="GO" id="GO:1990133">
    <property type="term" value="C:molybdopterin adenylyltransferase complex"/>
    <property type="evidence" value="ECO:0007669"/>
    <property type="project" value="TreeGrafter"/>
</dbReference>
<comment type="similarity">
    <text evidence="2">Belongs to the MoaD family.</text>
</comment>
<dbReference type="PANTHER" id="PTHR33359">
    <property type="entry name" value="MOLYBDOPTERIN SYNTHASE SULFUR CARRIER SUBUNIT"/>
    <property type="match status" value="1"/>
</dbReference>
<dbReference type="EMBL" id="JAFIDN010000009">
    <property type="protein sequence ID" value="MBP3193312.1"/>
    <property type="molecule type" value="Genomic_DNA"/>
</dbReference>
<keyword evidence="1" id="KW-0547">Nucleotide-binding</keyword>
<dbReference type="Proteomes" id="UP000673975">
    <property type="component" value="Unassembled WGS sequence"/>
</dbReference>
<evidence type="ECO:0000256" key="1">
    <source>
        <dbReference type="ARBA" id="ARBA00022741"/>
    </source>
</evidence>
<evidence type="ECO:0000313" key="5">
    <source>
        <dbReference type="Proteomes" id="UP000673975"/>
    </source>
</evidence>
<dbReference type="InterPro" id="IPR003749">
    <property type="entry name" value="ThiS/MoaD-like"/>
</dbReference>
<evidence type="ECO:0000256" key="3">
    <source>
        <dbReference type="ARBA" id="ARBA00024247"/>
    </source>
</evidence>
<dbReference type="InterPro" id="IPR044672">
    <property type="entry name" value="MOCS2A"/>
</dbReference>
<dbReference type="InterPro" id="IPR016155">
    <property type="entry name" value="Mopterin_synth/thiamin_S_b"/>
</dbReference>
<dbReference type="Pfam" id="PF02597">
    <property type="entry name" value="ThiS"/>
    <property type="match status" value="1"/>
</dbReference>
<dbReference type="UniPathway" id="UPA00344"/>
<dbReference type="GO" id="GO:0000166">
    <property type="term" value="F:nucleotide binding"/>
    <property type="evidence" value="ECO:0007669"/>
    <property type="project" value="UniProtKB-KW"/>
</dbReference>
<name>A0A8J7RL50_9BACT</name>
<organism evidence="4 5">
    <name type="scientific">Natronogracilivirga saccharolytica</name>
    <dbReference type="NCBI Taxonomy" id="2812953"/>
    <lineage>
        <taxon>Bacteria</taxon>
        <taxon>Pseudomonadati</taxon>
        <taxon>Balneolota</taxon>
        <taxon>Balneolia</taxon>
        <taxon>Balneolales</taxon>
        <taxon>Cyclonatronaceae</taxon>
        <taxon>Natronogracilivirga</taxon>
    </lineage>
</organism>
<dbReference type="RefSeq" id="WP_210512769.1">
    <property type="nucleotide sequence ID" value="NZ_JAFIDN010000009.1"/>
</dbReference>
<dbReference type="SUPFAM" id="SSF54285">
    <property type="entry name" value="MoaD/ThiS"/>
    <property type="match status" value="1"/>
</dbReference>
<sequence>MEQKKKRTVAYGPVSGLRGVKPDGAAADEAVENADRAVADAGGSNVPGFTVNLLWFSVLADHRGRRSEQISLPQGARGSDLIDLLAKEMPVIAKYREYIRLAVNQAYVNGDTLLKDGDEVALITPVSGG</sequence>
<proteinExistence type="inferred from homology"/>
<dbReference type="CDD" id="cd00754">
    <property type="entry name" value="Ubl_MoaD"/>
    <property type="match status" value="1"/>
</dbReference>